<dbReference type="EMBL" id="CAMXCT020000012">
    <property type="protein sequence ID" value="CAL1125826.1"/>
    <property type="molecule type" value="Genomic_DNA"/>
</dbReference>
<dbReference type="AlphaFoldDB" id="A0A9P1BFI1"/>
<name>A0A9P1BFI1_9DINO</name>
<organism evidence="1">
    <name type="scientific">Cladocopium goreaui</name>
    <dbReference type="NCBI Taxonomy" id="2562237"/>
    <lineage>
        <taxon>Eukaryota</taxon>
        <taxon>Sar</taxon>
        <taxon>Alveolata</taxon>
        <taxon>Dinophyceae</taxon>
        <taxon>Suessiales</taxon>
        <taxon>Symbiodiniaceae</taxon>
        <taxon>Cladocopium</taxon>
    </lineage>
</organism>
<accession>A0A9P1BFI1</accession>
<gene>
    <name evidence="1" type="ORF">C1SCF055_LOCUS1035</name>
</gene>
<evidence type="ECO:0000313" key="3">
    <source>
        <dbReference type="Proteomes" id="UP001152797"/>
    </source>
</evidence>
<protein>
    <submittedName>
        <fullName evidence="1">Uncharacterized protein</fullName>
    </submittedName>
</protein>
<proteinExistence type="predicted"/>
<comment type="caution">
    <text evidence="1">The sequence shown here is derived from an EMBL/GenBank/DDBJ whole genome shotgun (WGS) entry which is preliminary data.</text>
</comment>
<reference evidence="1" key="1">
    <citation type="submission" date="2022-10" db="EMBL/GenBank/DDBJ databases">
        <authorList>
            <person name="Chen Y."/>
            <person name="Dougan E. K."/>
            <person name="Chan C."/>
            <person name="Rhodes N."/>
            <person name="Thang M."/>
        </authorList>
    </citation>
    <scope>NUCLEOTIDE SEQUENCE</scope>
</reference>
<sequence>MAWVLEALATSGMPNIWHTLQDYIQLWTWPGNLPGTSALHKLFSSKKVETHRKHQKMVVSASELLRYGTGLYNTTCYEDTLLKEVTADHLSVLKESATYQPGAHLLAPHLASRKLQAYLAETGIATAQHHCQVSNSAKLKCGSTCKVGDYVLHMLPQAPGSDFDFSAGRLECILQLGSLKVVIVQALTLKEHCWKKKVAKWSPSLHNLHVVELDLVVAVMVFNKGLNGDITTLLPPHLSQKHK</sequence>
<dbReference type="EMBL" id="CAMXCT010000012">
    <property type="protein sequence ID" value="CAI3972451.1"/>
    <property type="molecule type" value="Genomic_DNA"/>
</dbReference>
<evidence type="ECO:0000313" key="1">
    <source>
        <dbReference type="EMBL" id="CAI3972451.1"/>
    </source>
</evidence>
<dbReference type="Proteomes" id="UP001152797">
    <property type="component" value="Unassembled WGS sequence"/>
</dbReference>
<keyword evidence="3" id="KW-1185">Reference proteome</keyword>
<reference evidence="2 3" key="2">
    <citation type="submission" date="2024-05" db="EMBL/GenBank/DDBJ databases">
        <authorList>
            <person name="Chen Y."/>
            <person name="Shah S."/>
            <person name="Dougan E. K."/>
            <person name="Thang M."/>
            <person name="Chan C."/>
        </authorList>
    </citation>
    <scope>NUCLEOTIDE SEQUENCE [LARGE SCALE GENOMIC DNA]</scope>
</reference>
<evidence type="ECO:0000313" key="2">
    <source>
        <dbReference type="EMBL" id="CAL4759763.1"/>
    </source>
</evidence>
<dbReference type="EMBL" id="CAMXCT030000012">
    <property type="protein sequence ID" value="CAL4759763.1"/>
    <property type="molecule type" value="Genomic_DNA"/>
</dbReference>